<evidence type="ECO:0000256" key="6">
    <source>
        <dbReference type="SAM" id="Phobius"/>
    </source>
</evidence>
<organism evidence="8 9">
    <name type="scientific">Metabacillus malikii</name>
    <dbReference type="NCBI Taxonomy" id="1504265"/>
    <lineage>
        <taxon>Bacteria</taxon>
        <taxon>Bacillati</taxon>
        <taxon>Bacillota</taxon>
        <taxon>Bacilli</taxon>
        <taxon>Bacillales</taxon>
        <taxon>Bacillaceae</taxon>
        <taxon>Metabacillus</taxon>
    </lineage>
</organism>
<feature type="transmembrane region" description="Helical" evidence="6">
    <location>
        <begin position="143"/>
        <end position="165"/>
    </location>
</feature>
<accession>A0ABT9ZHY6</accession>
<evidence type="ECO:0000256" key="2">
    <source>
        <dbReference type="ARBA" id="ARBA00022475"/>
    </source>
</evidence>
<dbReference type="InterPro" id="IPR010343">
    <property type="entry name" value="ArAE_1"/>
</dbReference>
<keyword evidence="9" id="KW-1185">Reference proteome</keyword>
<evidence type="ECO:0000256" key="1">
    <source>
        <dbReference type="ARBA" id="ARBA00004651"/>
    </source>
</evidence>
<dbReference type="PANTHER" id="PTHR40064:SF1">
    <property type="entry name" value="MEMBRANE PROTEIN"/>
    <property type="match status" value="1"/>
</dbReference>
<dbReference type="Proteomes" id="UP001234495">
    <property type="component" value="Unassembled WGS sequence"/>
</dbReference>
<feature type="transmembrane region" description="Helical" evidence="6">
    <location>
        <begin position="105"/>
        <end position="131"/>
    </location>
</feature>
<name>A0ABT9ZHY6_9BACI</name>
<dbReference type="PANTHER" id="PTHR40064">
    <property type="entry name" value="MEMBRANE PROTEIN-RELATED"/>
    <property type="match status" value="1"/>
</dbReference>
<evidence type="ECO:0000256" key="4">
    <source>
        <dbReference type="ARBA" id="ARBA00022989"/>
    </source>
</evidence>
<evidence type="ECO:0000313" key="8">
    <source>
        <dbReference type="EMBL" id="MDQ0231893.1"/>
    </source>
</evidence>
<feature type="domain" description="Putative aromatic acid exporter C-terminal" evidence="7">
    <location>
        <begin position="169"/>
        <end position="333"/>
    </location>
</feature>
<keyword evidence="4 6" id="KW-1133">Transmembrane helix</keyword>
<dbReference type="InterPro" id="IPR052984">
    <property type="entry name" value="UPF0421"/>
</dbReference>
<feature type="transmembrane region" description="Helical" evidence="6">
    <location>
        <begin position="79"/>
        <end position="99"/>
    </location>
</feature>
<evidence type="ECO:0000256" key="5">
    <source>
        <dbReference type="ARBA" id="ARBA00023136"/>
    </source>
</evidence>
<comment type="caution">
    <text evidence="8">The sequence shown here is derived from an EMBL/GenBank/DDBJ whole genome shotgun (WGS) entry which is preliminary data.</text>
</comment>
<dbReference type="Pfam" id="PF11728">
    <property type="entry name" value="ArAE_1_C"/>
    <property type="match status" value="1"/>
</dbReference>
<protein>
    <submittedName>
        <fullName evidence="8">Uncharacterized membrane protein YgaE (UPF0421/DUF939 family)</fullName>
    </submittedName>
</protein>
<keyword evidence="3 6" id="KW-0812">Transmembrane</keyword>
<gene>
    <name evidence="8" type="ORF">J2S19_003178</name>
</gene>
<comment type="subcellular location">
    <subcellularLocation>
        <location evidence="1">Cell membrane</location>
        <topology evidence="1">Multi-pass membrane protein</topology>
    </subcellularLocation>
</comment>
<evidence type="ECO:0000259" key="7">
    <source>
        <dbReference type="Pfam" id="PF11728"/>
    </source>
</evidence>
<dbReference type="InterPro" id="IPR038323">
    <property type="entry name" value="ArAE_1_C_sf"/>
</dbReference>
<reference evidence="8 9" key="1">
    <citation type="submission" date="2023-07" db="EMBL/GenBank/DDBJ databases">
        <title>Genomic Encyclopedia of Type Strains, Phase IV (KMG-IV): sequencing the most valuable type-strain genomes for metagenomic binning, comparative biology and taxonomic classification.</title>
        <authorList>
            <person name="Goeker M."/>
        </authorList>
    </citation>
    <scope>NUCLEOTIDE SEQUENCE [LARGE SCALE GENOMIC DNA]</scope>
    <source>
        <strain evidence="8 9">DSM 29005</strain>
    </source>
</reference>
<evidence type="ECO:0000313" key="9">
    <source>
        <dbReference type="Proteomes" id="UP001234495"/>
    </source>
</evidence>
<dbReference type="Gene3D" id="1.20.120.940">
    <property type="entry name" value="Putative aromatic acid exporter, C-terminal domain"/>
    <property type="match status" value="1"/>
</dbReference>
<keyword evidence="5 6" id="KW-0472">Membrane</keyword>
<proteinExistence type="predicted"/>
<dbReference type="EMBL" id="JAUSUD010000016">
    <property type="protein sequence ID" value="MDQ0231893.1"/>
    <property type="molecule type" value="Genomic_DNA"/>
</dbReference>
<sequence length="340" mass="39597">MLSRLKIKDKKEEEKVLDIKKRSMFKIGYRTIKTALGTTLAVMLAQFLQLDNYVSAGIITILCIKVTKKKSLQSSWERLLACSIAIIFSFCFFEGIMYHPLIIGLMLLVFIPTTVLVRASEGIVTSTVIIFHLYNSGKITWSIIANEFTLIIIGIGIALIMNLYMPSMEKKLKDYQLAIETNFAKIFKEIEIYLVEDNYKWDGSEIIKTAKLLNEAKTMAFRDVENHFLRHEDTYYHYFKMREKQFEIIERIIPLVTSIHAAVEQSRMVADLIHDIRIHIHPGNTAQVYLNKLEVMRQAFEEMELPKTREEFEVRAALLVFIKEMERYLLIKSQFKGMNT</sequence>
<dbReference type="Pfam" id="PF06081">
    <property type="entry name" value="ArAE_1"/>
    <property type="match status" value="1"/>
</dbReference>
<evidence type="ECO:0000256" key="3">
    <source>
        <dbReference type="ARBA" id="ARBA00022692"/>
    </source>
</evidence>
<keyword evidence="2" id="KW-1003">Cell membrane</keyword>
<dbReference type="InterPro" id="IPR021062">
    <property type="entry name" value="ArAE_1_C"/>
</dbReference>